<evidence type="ECO:0000256" key="2">
    <source>
        <dbReference type="SAM" id="MobiDB-lite"/>
    </source>
</evidence>
<reference evidence="3 4" key="1">
    <citation type="submission" date="2024-02" db="EMBL/GenBank/DDBJ databases">
        <title>De novo assembly and annotation of 12 fungi associated with fruit tree decline syndrome in Ontario, Canada.</title>
        <authorList>
            <person name="Sulman M."/>
            <person name="Ellouze W."/>
            <person name="Ilyukhin E."/>
        </authorList>
    </citation>
    <scope>NUCLEOTIDE SEQUENCE [LARGE SCALE GENOMIC DNA]</scope>
    <source>
        <strain evidence="3 4">M42-189</strain>
    </source>
</reference>
<feature type="compositionally biased region" description="Basic and acidic residues" evidence="2">
    <location>
        <begin position="203"/>
        <end position="220"/>
    </location>
</feature>
<evidence type="ECO:0000313" key="4">
    <source>
        <dbReference type="Proteomes" id="UP001521785"/>
    </source>
</evidence>
<evidence type="ECO:0000313" key="3">
    <source>
        <dbReference type="EMBL" id="KAL1592676.1"/>
    </source>
</evidence>
<dbReference type="Proteomes" id="UP001521785">
    <property type="component" value="Unassembled WGS sequence"/>
</dbReference>
<gene>
    <name evidence="3" type="ORF">SLS60_011092</name>
</gene>
<organism evidence="3 4">
    <name type="scientific">Paraconiothyrium brasiliense</name>
    <dbReference type="NCBI Taxonomy" id="300254"/>
    <lineage>
        <taxon>Eukaryota</taxon>
        <taxon>Fungi</taxon>
        <taxon>Dikarya</taxon>
        <taxon>Ascomycota</taxon>
        <taxon>Pezizomycotina</taxon>
        <taxon>Dothideomycetes</taxon>
        <taxon>Pleosporomycetidae</taxon>
        <taxon>Pleosporales</taxon>
        <taxon>Massarineae</taxon>
        <taxon>Didymosphaeriaceae</taxon>
        <taxon>Paraconiothyrium</taxon>
    </lineage>
</organism>
<feature type="compositionally biased region" description="Polar residues" evidence="2">
    <location>
        <begin position="221"/>
        <end position="232"/>
    </location>
</feature>
<feature type="coiled-coil region" evidence="1">
    <location>
        <begin position="69"/>
        <end position="172"/>
    </location>
</feature>
<proteinExistence type="predicted"/>
<name>A0ABR3QKK2_9PLEO</name>
<accession>A0ABR3QKK2</accession>
<sequence length="242" mass="28393">MAETSPADGAADRPVPQYILGQANLDCPTCVTVLTRSQKRYREKMEAIREKERLEQHMNQVEFSFQNHRLQAERQIKQLKQRLENVISLEDHNMKDAVTEKCDEYQAMLQQMTADTERAYANEKETLLAQLVNKKNELDSDKKHKDLLVKKITELQTELNNCKKEKSKDEQAKSHRQEEVITKLQAAIKTRDEEIAWLKTQMKQREEEHRQAISPRKDLINRQQTTTPSSQHRAAPNKILYR</sequence>
<dbReference type="EMBL" id="JAKJXO020000020">
    <property type="protein sequence ID" value="KAL1592676.1"/>
    <property type="molecule type" value="Genomic_DNA"/>
</dbReference>
<keyword evidence="4" id="KW-1185">Reference proteome</keyword>
<comment type="caution">
    <text evidence="3">The sequence shown here is derived from an EMBL/GenBank/DDBJ whole genome shotgun (WGS) entry which is preliminary data.</text>
</comment>
<evidence type="ECO:0000256" key="1">
    <source>
        <dbReference type="SAM" id="Coils"/>
    </source>
</evidence>
<keyword evidence="1" id="KW-0175">Coiled coil</keyword>
<feature type="region of interest" description="Disordered" evidence="2">
    <location>
        <begin position="202"/>
        <end position="242"/>
    </location>
</feature>
<protein>
    <submittedName>
        <fullName evidence="3">Uncharacterized protein</fullName>
    </submittedName>
</protein>